<reference evidence="2" key="1">
    <citation type="journal article" date="2024" name="Proc. Natl. Acad. Sci. U.S.A.">
        <title>Extraordinary preservation of gene collinearity over three hundred million years revealed in homosporous lycophytes.</title>
        <authorList>
            <person name="Li C."/>
            <person name="Wickell D."/>
            <person name="Kuo L.Y."/>
            <person name="Chen X."/>
            <person name="Nie B."/>
            <person name="Liao X."/>
            <person name="Peng D."/>
            <person name="Ji J."/>
            <person name="Jenkins J."/>
            <person name="Williams M."/>
            <person name="Shu S."/>
            <person name="Plott C."/>
            <person name="Barry K."/>
            <person name="Rajasekar S."/>
            <person name="Grimwood J."/>
            <person name="Han X."/>
            <person name="Sun S."/>
            <person name="Hou Z."/>
            <person name="He W."/>
            <person name="Dai G."/>
            <person name="Sun C."/>
            <person name="Schmutz J."/>
            <person name="Leebens-Mack J.H."/>
            <person name="Li F.W."/>
            <person name="Wang L."/>
        </authorList>
    </citation>
    <scope>NUCLEOTIDE SEQUENCE [LARGE SCALE GENOMIC DNA]</scope>
    <source>
        <strain evidence="2">cv. PW_Plant_1</strain>
    </source>
</reference>
<keyword evidence="2" id="KW-1185">Reference proteome</keyword>
<sequence length="394" mass="44696">MYTLPGTCIPPGVECFLSFRLRATFSVFLSCFFLMEELSVQTLSQVGTELGMYDVGVQALCDRGVQKIPDKYIIPEHDRPCAGNVVSTGHIPVIDMSKVHGVERAKVLQQMRCACEEWGVFQLINHDFPENSMQSMMEIAHQFFELPAETKMQYYCSNPSSATRYGISYNAEKEKRFDWRDFLFQPCHPLSDELVSTWPDVPPSYREIARKYAMNIRTLALRLLAMLSESLGLYGEYLAYALKEHEQKMLINHYPPCPQPDLTLGVSGHTDPNIITVLQQDEVGGLQVLRDGLWVAVHPIRNAFVINMGDQMQIISNGKYQCVEHRAVVNSARTRFSIASFYGPSLDAIICPAPQLIDQDHPPQYHEVIYGDYLKAFRAKGPNKKAYLQSVLIK</sequence>
<evidence type="ECO:0000313" key="1">
    <source>
        <dbReference type="EMBL" id="KAJ7530339.1"/>
    </source>
</evidence>
<protein>
    <submittedName>
        <fullName evidence="1">Uncharacterized protein</fullName>
    </submittedName>
</protein>
<dbReference type="Proteomes" id="UP001162992">
    <property type="component" value="Chromosome 15"/>
</dbReference>
<organism evidence="1 2">
    <name type="scientific">Diphasiastrum complanatum</name>
    <name type="common">Issler's clubmoss</name>
    <name type="synonym">Lycopodium complanatum</name>
    <dbReference type="NCBI Taxonomy" id="34168"/>
    <lineage>
        <taxon>Eukaryota</taxon>
        <taxon>Viridiplantae</taxon>
        <taxon>Streptophyta</taxon>
        <taxon>Embryophyta</taxon>
        <taxon>Tracheophyta</taxon>
        <taxon>Lycopodiopsida</taxon>
        <taxon>Lycopodiales</taxon>
        <taxon>Lycopodiaceae</taxon>
        <taxon>Lycopodioideae</taxon>
        <taxon>Diphasiastrum</taxon>
    </lineage>
</organism>
<proteinExistence type="predicted"/>
<evidence type="ECO:0000313" key="2">
    <source>
        <dbReference type="Proteomes" id="UP001162992"/>
    </source>
</evidence>
<gene>
    <name evidence="1" type="ORF">O6H91_15G090100</name>
</gene>
<comment type="caution">
    <text evidence="1">The sequence shown here is derived from an EMBL/GenBank/DDBJ whole genome shotgun (WGS) entry which is preliminary data.</text>
</comment>
<name>A0ACC2BKN7_DIPCM</name>
<accession>A0ACC2BKN7</accession>
<dbReference type="EMBL" id="CM055106">
    <property type="protein sequence ID" value="KAJ7530339.1"/>
    <property type="molecule type" value="Genomic_DNA"/>
</dbReference>